<evidence type="ECO:0000259" key="11">
    <source>
        <dbReference type="Pfam" id="PF00329"/>
    </source>
</evidence>
<dbReference type="RefSeq" id="WP_172176624.1">
    <property type="nucleotide sequence ID" value="NZ_CASGIA010000001.1"/>
</dbReference>
<evidence type="ECO:0000313" key="13">
    <source>
        <dbReference type="EMBL" id="NPE13085.1"/>
    </source>
</evidence>
<dbReference type="NCBIfam" id="NF004739">
    <property type="entry name" value="PRK06075.1"/>
    <property type="match status" value="1"/>
</dbReference>
<dbReference type="GO" id="GO:0016491">
    <property type="term" value="F:oxidoreductase activity"/>
    <property type="evidence" value="ECO:0007669"/>
    <property type="project" value="UniProtKB-KW"/>
</dbReference>
<gene>
    <name evidence="10" type="primary">nuoD</name>
    <name evidence="13" type="ORF">HPS55_01845</name>
</gene>
<reference evidence="13 14" key="1">
    <citation type="submission" date="2020-05" db="EMBL/GenBank/DDBJ databases">
        <title>Distinct polysaccharide utilization as determinants for interspecies competition between intestinal Prevotella spp.</title>
        <authorList>
            <person name="Galvez E.J.C."/>
            <person name="Iljazovic A."/>
            <person name="Strowig T."/>
        </authorList>
    </citation>
    <scope>NUCLEOTIDE SEQUENCE [LARGE SCALE GENOMIC DNA]</scope>
    <source>
        <strain evidence="13 14">PROD</strain>
    </source>
</reference>
<feature type="domain" description="NADH-quinone oxidoreductase subunit D" evidence="12">
    <location>
        <begin position="448"/>
        <end position="522"/>
    </location>
</feature>
<dbReference type="PANTHER" id="PTHR11993:SF10">
    <property type="entry name" value="NADH DEHYDROGENASE [UBIQUINONE] IRON-SULFUR PROTEIN 2, MITOCHONDRIAL"/>
    <property type="match status" value="1"/>
</dbReference>
<dbReference type="Pfam" id="PF00346">
    <property type="entry name" value="Complex1_49kDa"/>
    <property type="match status" value="2"/>
</dbReference>
<proteinExistence type="inferred from homology"/>
<dbReference type="InterPro" id="IPR020396">
    <property type="entry name" value="NADH_UbQ_OxRdtase_CS"/>
</dbReference>
<dbReference type="InterPro" id="IPR029014">
    <property type="entry name" value="NiFe-Hase_large"/>
</dbReference>
<dbReference type="PROSITE" id="PS00542">
    <property type="entry name" value="COMPLEX1_30K"/>
    <property type="match status" value="1"/>
</dbReference>
<dbReference type="EMBL" id="JABKKE010000002">
    <property type="protein sequence ID" value="NPE13085.1"/>
    <property type="molecule type" value="Genomic_DNA"/>
</dbReference>
<evidence type="ECO:0000256" key="9">
    <source>
        <dbReference type="ARBA" id="ARBA00047712"/>
    </source>
</evidence>
<comment type="caution">
    <text evidence="13">The sequence shown here is derived from an EMBL/GenBank/DDBJ whole genome shotgun (WGS) entry which is preliminary data.</text>
</comment>
<keyword evidence="5 10" id="KW-0520">NAD</keyword>
<dbReference type="Pfam" id="PF00329">
    <property type="entry name" value="Complex1_30kDa"/>
    <property type="match status" value="1"/>
</dbReference>
<keyword evidence="3 10" id="KW-0813">Transport</keyword>
<dbReference type="GeneID" id="82156499"/>
<evidence type="ECO:0000256" key="7">
    <source>
        <dbReference type="ARBA" id="ARBA00023268"/>
    </source>
</evidence>
<protein>
    <recommendedName>
        <fullName evidence="10">NADH-quinone oxidoreductase subunit D</fullName>
        <ecNumber evidence="10">7.1.1.-</ecNumber>
    </recommendedName>
    <alternativeName>
        <fullName evidence="10">NADH dehydrogenase I subunit D</fullName>
    </alternativeName>
    <alternativeName>
        <fullName evidence="10">NDH-1 subunit D</fullName>
    </alternativeName>
</protein>
<evidence type="ECO:0000256" key="6">
    <source>
        <dbReference type="ARBA" id="ARBA00023136"/>
    </source>
</evidence>
<keyword evidence="10" id="KW-0874">Quinone</keyword>
<keyword evidence="14" id="KW-1185">Reference proteome</keyword>
<keyword evidence="13" id="KW-0560">Oxidoreductase</keyword>
<keyword evidence="10" id="KW-1278">Translocase</keyword>
<comment type="similarity">
    <text evidence="10">Belongs to the complex I 49 kDa subunit family.</text>
</comment>
<dbReference type="PANTHER" id="PTHR11993">
    <property type="entry name" value="NADH-UBIQUINONE OXIDOREDUCTASE 49 KDA SUBUNIT"/>
    <property type="match status" value="1"/>
</dbReference>
<dbReference type="InterPro" id="IPR037232">
    <property type="entry name" value="NADH_quin_OxRdtase_su_C/D-like"/>
</dbReference>
<dbReference type="Gene3D" id="3.30.460.80">
    <property type="entry name" value="NADH:ubiquinone oxidoreductase, 30kDa subunit"/>
    <property type="match status" value="1"/>
</dbReference>
<comment type="subunit">
    <text evidence="10">NDH-1 is composed of 14 different subunits. Subunits NuoB, C, D, E, F, and G constitute the peripheral sector of the complex.</text>
</comment>
<evidence type="ECO:0000256" key="5">
    <source>
        <dbReference type="ARBA" id="ARBA00023027"/>
    </source>
</evidence>
<evidence type="ECO:0000256" key="8">
    <source>
        <dbReference type="ARBA" id="ARBA00038617"/>
    </source>
</evidence>
<dbReference type="InterPro" id="IPR022885">
    <property type="entry name" value="NDH1_su_D/H"/>
</dbReference>
<dbReference type="SUPFAM" id="SSF56762">
    <property type="entry name" value="HydB/Nqo4-like"/>
    <property type="match status" value="1"/>
</dbReference>
<dbReference type="EC" id="7.1.1.-" evidence="10"/>
<dbReference type="HAMAP" id="MF_01358">
    <property type="entry name" value="NDH1_NuoD"/>
    <property type="match status" value="1"/>
</dbReference>
<evidence type="ECO:0000256" key="3">
    <source>
        <dbReference type="ARBA" id="ARBA00022448"/>
    </source>
</evidence>
<evidence type="ECO:0000259" key="12">
    <source>
        <dbReference type="Pfam" id="PF00346"/>
    </source>
</evidence>
<evidence type="ECO:0000256" key="2">
    <source>
        <dbReference type="ARBA" id="ARBA00010019"/>
    </source>
</evidence>
<keyword evidence="7" id="KW-0511">Multifunctional enzyme</keyword>
<sequence length="522" mass="60350">MKLENIQFELNVFAAEMAKLKNEKHFDFLVTIVGEDFGEEGLGCIYILENTKTHERMSVKAVNADRNEPYIPTVMHLWKSAEILEREVYDFFGIKFLGHKDMRRIYLRSDFEGYPFRKDYDMSADNNRYVLTDDPEPDYTFEYNLDKDGRLVATKRPLFGDEDYVINIGPQHPATHGVLRLQTVLDGETIKKIYPHCGYIHRGIEKMCESYTYPQTLALTDRMDYLSAMMNRHALCSVIEEAMGVEITDRIKYIRTIMDELQRLDSHLLFYGCCAQDLGALTAFIYGMRDREQVLNVMEETTGGRLIQNYYRIGGCQADIDPNFVQNVKKLCAYMKPMFKEYRDIFTGNVILQNRFKNVGRLSMEDAISYGCTGGTGRAAGWHNDVRKNHPYDMYGKVDFDEITYQNGDCFDRYMVRMDEMEQSIRIIEQLIDNIPAGDFYIKQKPIIRVPEGQWYTSCEGSRGEIGVYLDSKGDKSPYRLKFRPMGLPLVSALDDLLRGEKIADLIAVGATLDYVIPDIDR</sequence>
<dbReference type="InterPro" id="IPR001268">
    <property type="entry name" value="NADH_UbQ_OxRdtase_30kDa_su"/>
</dbReference>
<comment type="subunit">
    <text evidence="8">NDH-1 is composed of 13 different subunits. Subunits NuoB, CD, E, F, and G constitute the peripheral sector of the complex.</text>
</comment>
<comment type="similarity">
    <text evidence="2">In the C-terminal section; belongs to the complex I 49 kDa subunit family.</text>
</comment>
<evidence type="ECO:0000256" key="4">
    <source>
        <dbReference type="ARBA" id="ARBA00022475"/>
    </source>
</evidence>
<dbReference type="InterPro" id="IPR001135">
    <property type="entry name" value="NADH_Q_OxRdtase_suD"/>
</dbReference>
<dbReference type="Gene3D" id="1.10.645.10">
    <property type="entry name" value="Cytochrome-c3 Hydrogenase, chain B"/>
    <property type="match status" value="1"/>
</dbReference>
<accession>A0ABX2ATV5</accession>
<organism evidence="13 14">
    <name type="scientific">Xylanibacter rodentium</name>
    <dbReference type="NCBI Taxonomy" id="2736289"/>
    <lineage>
        <taxon>Bacteria</taxon>
        <taxon>Pseudomonadati</taxon>
        <taxon>Bacteroidota</taxon>
        <taxon>Bacteroidia</taxon>
        <taxon>Bacteroidales</taxon>
        <taxon>Prevotellaceae</taxon>
        <taxon>Xylanibacter</taxon>
    </lineage>
</organism>
<comment type="function">
    <text evidence="10">NDH-1 shuttles electrons from NADH, via FMN and iron-sulfur (Fe-S) centers, to quinones in the respiratory chain. The immediate electron acceptor for the enzyme in this species is believed to be a menaquinone. Couples the redox reaction to proton translocation (for every two electrons transferred, four hydrogen ions are translocated across the cytoplasmic membrane), and thus conserves the redox energy in a proton gradient.</text>
</comment>
<feature type="domain" description="NADH:ubiquinone oxidoreductase 30kDa subunit" evidence="11">
    <location>
        <begin position="17"/>
        <end position="124"/>
    </location>
</feature>
<comment type="subcellular location">
    <subcellularLocation>
        <location evidence="1">Cell inner membrane</location>
        <topology evidence="1">Peripheral membrane protein</topology>
    </subcellularLocation>
    <subcellularLocation>
        <location evidence="10">Cell membrane</location>
        <topology evidence="10">Peripheral membrane protein</topology>
        <orientation evidence="10">Cytoplasmic side</orientation>
    </subcellularLocation>
</comment>
<evidence type="ECO:0000313" key="14">
    <source>
        <dbReference type="Proteomes" id="UP001193734"/>
    </source>
</evidence>
<keyword evidence="4 10" id="KW-1003">Cell membrane</keyword>
<feature type="domain" description="NADH-quinone oxidoreductase subunit D" evidence="12">
    <location>
        <begin position="277"/>
        <end position="445"/>
    </location>
</feature>
<keyword evidence="6 10" id="KW-0472">Membrane</keyword>
<evidence type="ECO:0000256" key="1">
    <source>
        <dbReference type="ARBA" id="ARBA00004417"/>
    </source>
</evidence>
<dbReference type="Proteomes" id="UP001193734">
    <property type="component" value="Unassembled WGS sequence"/>
</dbReference>
<evidence type="ECO:0000256" key="10">
    <source>
        <dbReference type="HAMAP-Rule" id="MF_01358"/>
    </source>
</evidence>
<comment type="catalytic activity">
    <reaction evidence="9 10">
        <text>a quinone + NADH + 5 H(+)(in) = a quinol + NAD(+) + 4 H(+)(out)</text>
        <dbReference type="Rhea" id="RHEA:57888"/>
        <dbReference type="ChEBI" id="CHEBI:15378"/>
        <dbReference type="ChEBI" id="CHEBI:24646"/>
        <dbReference type="ChEBI" id="CHEBI:57540"/>
        <dbReference type="ChEBI" id="CHEBI:57945"/>
        <dbReference type="ChEBI" id="CHEBI:132124"/>
    </reaction>
</comment>
<dbReference type="SUPFAM" id="SSF143243">
    <property type="entry name" value="Nqo5-like"/>
    <property type="match status" value="1"/>
</dbReference>
<name>A0ABX2ATV5_9BACT</name>